<evidence type="ECO:0000256" key="2">
    <source>
        <dbReference type="ARBA" id="ARBA00022553"/>
    </source>
</evidence>
<evidence type="ECO:0000259" key="4">
    <source>
        <dbReference type="Pfam" id="PF02114"/>
    </source>
</evidence>
<dbReference type="Gene3D" id="1.10.168.10">
    <property type="entry name" value="Phosducin, domain 2"/>
    <property type="match status" value="1"/>
</dbReference>
<dbReference type="OrthoDB" id="70588at2759"/>
<feature type="compositionally biased region" description="Basic and acidic residues" evidence="3">
    <location>
        <begin position="36"/>
        <end position="53"/>
    </location>
</feature>
<dbReference type="Pfam" id="PF02114">
    <property type="entry name" value="Phosducin"/>
    <property type="match status" value="1"/>
</dbReference>
<organism evidence="5 6">
    <name type="scientific">Agrilus planipennis</name>
    <name type="common">Emerald ash borer</name>
    <name type="synonym">Agrilus marcopoli</name>
    <dbReference type="NCBI Taxonomy" id="224129"/>
    <lineage>
        <taxon>Eukaryota</taxon>
        <taxon>Metazoa</taxon>
        <taxon>Ecdysozoa</taxon>
        <taxon>Arthropoda</taxon>
        <taxon>Hexapoda</taxon>
        <taxon>Insecta</taxon>
        <taxon>Pterygota</taxon>
        <taxon>Neoptera</taxon>
        <taxon>Endopterygota</taxon>
        <taxon>Coleoptera</taxon>
        <taxon>Polyphaga</taxon>
        <taxon>Elateriformia</taxon>
        <taxon>Buprestoidea</taxon>
        <taxon>Buprestidae</taxon>
        <taxon>Agrilinae</taxon>
        <taxon>Agrilus</taxon>
    </lineage>
</organism>
<evidence type="ECO:0000313" key="6">
    <source>
        <dbReference type="RefSeq" id="XP_018323627.1"/>
    </source>
</evidence>
<name>A0A1W4WT03_AGRPL</name>
<feature type="region of interest" description="Disordered" evidence="3">
    <location>
        <begin position="16"/>
        <end position="63"/>
    </location>
</feature>
<dbReference type="GeneID" id="108735907"/>
<dbReference type="InterPro" id="IPR024253">
    <property type="entry name" value="Phosducin_thioredoxin-like_dom"/>
</dbReference>
<feature type="domain" description="Phosducin" evidence="4">
    <location>
        <begin position="49"/>
        <end position="267"/>
    </location>
</feature>
<evidence type="ECO:0000256" key="3">
    <source>
        <dbReference type="SAM" id="MobiDB-lite"/>
    </source>
</evidence>
<proteinExistence type="inferred from homology"/>
<keyword evidence="2" id="KW-0597">Phosphoprotein</keyword>
<dbReference type="PRINTS" id="PR00677">
    <property type="entry name" value="PHOSDUCIN"/>
</dbReference>
<accession>A0A1W4WT03</accession>
<dbReference type="PANTHER" id="PTHR46052:SF1">
    <property type="entry name" value="PHOSDUCIN-LIKE PROTEIN"/>
    <property type="match status" value="1"/>
</dbReference>
<dbReference type="AlphaFoldDB" id="A0A1W4WT03"/>
<dbReference type="InterPro" id="IPR001200">
    <property type="entry name" value="Phosducin"/>
</dbReference>
<evidence type="ECO:0000256" key="1">
    <source>
        <dbReference type="ARBA" id="ARBA00009686"/>
    </source>
</evidence>
<dbReference type="FunCoup" id="A0A1W4WT03">
    <property type="interactions" value="979"/>
</dbReference>
<dbReference type="InterPro" id="IPR023196">
    <property type="entry name" value="Phosducin_N_dom_sf"/>
</dbReference>
<dbReference type="KEGG" id="apln:108735907"/>
<dbReference type="SUPFAM" id="SSF52833">
    <property type="entry name" value="Thioredoxin-like"/>
    <property type="match status" value="1"/>
</dbReference>
<evidence type="ECO:0000313" key="5">
    <source>
        <dbReference type="Proteomes" id="UP000192223"/>
    </source>
</evidence>
<dbReference type="InterPro" id="IPR051499">
    <property type="entry name" value="Phosducin-like_reg"/>
</dbReference>
<dbReference type="InterPro" id="IPR036249">
    <property type="entry name" value="Thioredoxin-like_sf"/>
</dbReference>
<protein>
    <submittedName>
        <fullName evidence="6">Phosducin-like protein</fullName>
    </submittedName>
</protein>
<dbReference type="PANTHER" id="PTHR46052">
    <property type="entry name" value="PHOSDUCIN-LIKE PROTEIN"/>
    <property type="match status" value="1"/>
</dbReference>
<dbReference type="STRING" id="224129.A0A1W4WT03"/>
<keyword evidence="5" id="KW-1185">Reference proteome</keyword>
<gene>
    <name evidence="6" type="primary">LOC108735907</name>
</gene>
<comment type="similarity">
    <text evidence="1">Belongs to the phosducin family.</text>
</comment>
<dbReference type="CDD" id="cd02987">
    <property type="entry name" value="Phd_like_Phd"/>
    <property type="match status" value="1"/>
</dbReference>
<dbReference type="GO" id="GO:0008277">
    <property type="term" value="P:regulation of G protein-coupled receptor signaling pathway"/>
    <property type="evidence" value="ECO:0007669"/>
    <property type="project" value="InterPro"/>
</dbReference>
<dbReference type="Proteomes" id="UP000192223">
    <property type="component" value="Unplaced"/>
</dbReference>
<dbReference type="RefSeq" id="XP_018323627.1">
    <property type="nucleotide sequence ID" value="XM_018468125.2"/>
</dbReference>
<sequence length="282" mass="32394">MTTLDDKILGEKLQYYCSSSEDEENGDSDSNSNTPKKNERSLQIETSQLEKWEGTSQNTGPKGVITDWQRFKQLESEKRNECEKERIALAKKLTLSVQSTLDEEREKSKLEDPEISELLNDEFLLQYQKQRMEEMLKQQNHNVKFGELIFLKNSEEYLDAIEKEHKSVKIIIHIYEKHLKACQIMNSCLAELAKVYDNVKFCAIIASVAGLSRDFKISGVPALLIYKNGILIGNFVRLSYEFGDSFYAEDVQGFLIEHGMLEDKTLVPKIVKSINDQSDDSD</sequence>
<dbReference type="InParanoid" id="A0A1W4WT03"/>
<dbReference type="Gene3D" id="3.40.30.10">
    <property type="entry name" value="Glutaredoxin"/>
    <property type="match status" value="1"/>
</dbReference>
<reference evidence="6" key="1">
    <citation type="submission" date="2025-08" db="UniProtKB">
        <authorList>
            <consortium name="RefSeq"/>
        </authorList>
    </citation>
    <scope>IDENTIFICATION</scope>
    <source>
        <tissue evidence="6">Entire body</tissue>
    </source>
</reference>